<organism evidence="11 12">
    <name type="scientific">Candidatus Pristimantibacillus lignocellulolyticus</name>
    <dbReference type="NCBI Taxonomy" id="2994561"/>
    <lineage>
        <taxon>Bacteria</taxon>
        <taxon>Bacillati</taxon>
        <taxon>Bacillota</taxon>
        <taxon>Bacilli</taxon>
        <taxon>Bacillales</taxon>
        <taxon>Paenibacillaceae</taxon>
        <taxon>Candidatus Pristimantibacillus</taxon>
    </lineage>
</organism>
<evidence type="ECO:0000313" key="12">
    <source>
        <dbReference type="Proteomes" id="UP001056756"/>
    </source>
</evidence>
<dbReference type="GO" id="GO:0070497">
    <property type="term" value="F:6-carboxytetrahydropterin synthase activity"/>
    <property type="evidence" value="ECO:0007669"/>
    <property type="project" value="UniProtKB-EC"/>
</dbReference>
<dbReference type="PANTHER" id="PTHR12589:SF7">
    <property type="entry name" value="6-PYRUVOYL TETRAHYDROBIOPTERIN SYNTHASE"/>
    <property type="match status" value="1"/>
</dbReference>
<comment type="catalytic activity">
    <reaction evidence="10">
        <text>7,8-dihydroneopterin 3'-triphosphate + H2O = 6-carboxy-5,6,7,8-tetrahydropterin + triphosphate + acetaldehyde + 2 H(+)</text>
        <dbReference type="Rhea" id="RHEA:27966"/>
        <dbReference type="ChEBI" id="CHEBI:15343"/>
        <dbReference type="ChEBI" id="CHEBI:15377"/>
        <dbReference type="ChEBI" id="CHEBI:15378"/>
        <dbReference type="ChEBI" id="CHEBI:18036"/>
        <dbReference type="ChEBI" id="CHEBI:58462"/>
        <dbReference type="ChEBI" id="CHEBI:61032"/>
        <dbReference type="EC" id="4.1.2.50"/>
    </reaction>
</comment>
<proteinExistence type="inferred from homology"/>
<dbReference type="InterPro" id="IPR038418">
    <property type="entry name" value="6-PTP_synth/QueD_sf"/>
</dbReference>
<dbReference type="KEGG" id="plig:NAG76_21955"/>
<keyword evidence="7" id="KW-0862">Zinc</keyword>
<comment type="pathway">
    <text evidence="2">Purine metabolism; 7-cyano-7-deazaguanine biosynthesis.</text>
</comment>
<evidence type="ECO:0000313" key="11">
    <source>
        <dbReference type="EMBL" id="URN94451.1"/>
    </source>
</evidence>
<dbReference type="SUPFAM" id="SSF55620">
    <property type="entry name" value="Tetrahydrobiopterin biosynthesis enzymes-like"/>
    <property type="match status" value="1"/>
</dbReference>
<accession>A0A9J6ZE69</accession>
<comment type="similarity">
    <text evidence="3">Belongs to the PTPS family. QueD subfamily.</text>
</comment>
<dbReference type="GO" id="GO:0046872">
    <property type="term" value="F:metal ion binding"/>
    <property type="evidence" value="ECO:0007669"/>
    <property type="project" value="UniProtKB-KW"/>
</dbReference>
<dbReference type="EC" id="4.1.2.50" evidence="4"/>
<dbReference type="AlphaFoldDB" id="A0A9J6ZE69"/>
<dbReference type="EMBL" id="CP097899">
    <property type="protein sequence ID" value="URN94451.1"/>
    <property type="molecule type" value="Genomic_DNA"/>
</dbReference>
<keyword evidence="8 11" id="KW-0456">Lyase</keyword>
<dbReference type="NCBIfam" id="TIGR03367">
    <property type="entry name" value="queuosine_QueD"/>
    <property type="match status" value="1"/>
</dbReference>
<comment type="cofactor">
    <cofactor evidence="1">
        <name>Zn(2+)</name>
        <dbReference type="ChEBI" id="CHEBI:29105"/>
    </cofactor>
</comment>
<evidence type="ECO:0000256" key="6">
    <source>
        <dbReference type="ARBA" id="ARBA00022723"/>
    </source>
</evidence>
<dbReference type="Gene3D" id="3.30.479.10">
    <property type="entry name" value="6-pyruvoyl tetrahydropterin synthase/QueD"/>
    <property type="match status" value="1"/>
</dbReference>
<evidence type="ECO:0000256" key="4">
    <source>
        <dbReference type="ARBA" id="ARBA00012982"/>
    </source>
</evidence>
<dbReference type="Proteomes" id="UP001056756">
    <property type="component" value="Chromosome"/>
</dbReference>
<evidence type="ECO:0000256" key="5">
    <source>
        <dbReference type="ARBA" id="ARBA00018141"/>
    </source>
</evidence>
<gene>
    <name evidence="11" type="primary">queD</name>
    <name evidence="11" type="ORF">NAG76_21955</name>
</gene>
<dbReference type="InterPro" id="IPR007115">
    <property type="entry name" value="6-PTP_synth/QueD"/>
</dbReference>
<dbReference type="PANTHER" id="PTHR12589">
    <property type="entry name" value="PYRUVOYL TETRAHYDROBIOPTERIN SYNTHASE"/>
    <property type="match status" value="1"/>
</dbReference>
<evidence type="ECO:0000256" key="7">
    <source>
        <dbReference type="ARBA" id="ARBA00022833"/>
    </source>
</evidence>
<sequence>MIQQMYPQVEHPFEYELNKDFQFAAAHYVPSPKAGKCQQMHGHTYFVNVTVAGNQLDDTGFLVNFSLIKELIHDRFDHTLLNDHHKDFNNNESEYFPTTEVVARTIYELVSDFLAKTDNKATCVQVFLRETPTSYCIYRPRKLLRQLNAVGVER</sequence>
<name>A0A9J6ZE69_9BACL</name>
<evidence type="ECO:0000256" key="10">
    <source>
        <dbReference type="ARBA" id="ARBA00048807"/>
    </source>
</evidence>
<dbReference type="Pfam" id="PF01242">
    <property type="entry name" value="PTPS"/>
    <property type="match status" value="1"/>
</dbReference>
<protein>
    <recommendedName>
        <fullName evidence="5">6-carboxy-5,6,7,8-tetrahydropterin synthase</fullName>
        <ecNumber evidence="4">4.1.2.50</ecNumber>
    </recommendedName>
    <alternativeName>
        <fullName evidence="9">Queuosine biosynthesis protein QueD</fullName>
    </alternativeName>
</protein>
<evidence type="ECO:0000256" key="9">
    <source>
        <dbReference type="ARBA" id="ARBA00031449"/>
    </source>
</evidence>
<evidence type="ECO:0000256" key="2">
    <source>
        <dbReference type="ARBA" id="ARBA00005061"/>
    </source>
</evidence>
<evidence type="ECO:0000256" key="1">
    <source>
        <dbReference type="ARBA" id="ARBA00001947"/>
    </source>
</evidence>
<keyword evidence="6" id="KW-0479">Metal-binding</keyword>
<evidence type="ECO:0000256" key="3">
    <source>
        <dbReference type="ARBA" id="ARBA00008900"/>
    </source>
</evidence>
<reference evidence="11" key="1">
    <citation type="submission" date="2022-05" db="EMBL/GenBank/DDBJ databases">
        <title>Novel bacterial taxa in a minimal lignocellulolytic consortium and its capacity to transform plastics disclosed by genome-resolved metagenomics.</title>
        <authorList>
            <person name="Rodriguez C.A.D."/>
            <person name="Diaz-Garcia L."/>
            <person name="Herrera K."/>
            <person name="Tarazona N.A."/>
            <person name="Sproer C."/>
            <person name="Overmann J."/>
            <person name="Jimenez D.J."/>
        </authorList>
    </citation>
    <scope>NUCLEOTIDE SEQUENCE</scope>
    <source>
        <strain evidence="11">MAG5</strain>
    </source>
</reference>
<evidence type="ECO:0000256" key="8">
    <source>
        <dbReference type="ARBA" id="ARBA00023239"/>
    </source>
</evidence>